<dbReference type="PANTHER" id="PTHR12233">
    <property type="entry name" value="VACUOLAR PROTEIN SORTING 26 RELATED"/>
    <property type="match status" value="1"/>
</dbReference>
<dbReference type="Gene3D" id="2.60.40.640">
    <property type="match status" value="2"/>
</dbReference>
<sequence>MTTISFFGFGQSADIDIALDGTDTRKMADIKSEDGKKERHLLYYDGETVSGKVNVTLKKPGAKLEHHGVKIEFIGQIELFYDRGNHHEFTSLVKELVRPGEFAQNISYPFEFLNVEKPFESYTGSNVRLRYFLRVTIVRRLSDIVKEMDIVVHTLSCYPDMNNSIKMEVGIEDCLHIEFEYNKSKYHLKDVIVGKIYFLLVRIKIKHMEIAIIKRETTGSGPNLFTENETIAKYEIMDGAPVKGESIPIRVFLAGYDLTPTMRDINKKFSVRYYLNLVLMDEEDRRYFKQQVIVLRLAHQTTAGDCPKISSQTTAGDCPKISSQTTAGGCPKISSQTTAGDCPKISSQTTAGDCPKISSQTTAGDCPKISSQTTAGNCPKISSQTTAGVQVLGEVSSPEITLWRKGEKTRKTVQGSSTTSPQMPHLTQPDLRPHQHDSSQHQPIEDMTRENEDEEGGEGDSGLPPSNEE</sequence>
<evidence type="ECO:0000256" key="2">
    <source>
        <dbReference type="ARBA" id="ARBA00022448"/>
    </source>
</evidence>
<evidence type="ECO:0000313" key="7">
    <source>
        <dbReference type="EMBL" id="CAD7429948.1"/>
    </source>
</evidence>
<dbReference type="EMBL" id="OB794275">
    <property type="protein sequence ID" value="CAD7429948.1"/>
    <property type="molecule type" value="Genomic_DNA"/>
</dbReference>
<dbReference type="GO" id="GO:0006886">
    <property type="term" value="P:intracellular protein transport"/>
    <property type="evidence" value="ECO:0007669"/>
    <property type="project" value="InterPro"/>
</dbReference>
<evidence type="ECO:0000256" key="6">
    <source>
        <dbReference type="SAM" id="MobiDB-lite"/>
    </source>
</evidence>
<feature type="region of interest" description="Disordered" evidence="6">
    <location>
        <begin position="338"/>
        <end position="380"/>
    </location>
</feature>
<keyword evidence="3" id="KW-0653">Protein transport</keyword>
<dbReference type="FunFam" id="2.60.40.640:FF:000002">
    <property type="entry name" value="Vacuolar protein sorting-associated protein 26A"/>
    <property type="match status" value="1"/>
</dbReference>
<dbReference type="InterPro" id="IPR028934">
    <property type="entry name" value="Vps26-related"/>
</dbReference>
<evidence type="ECO:0000256" key="1">
    <source>
        <dbReference type="ARBA" id="ARBA00009100"/>
    </source>
</evidence>
<dbReference type="FunFam" id="2.60.40.640:FF:000001">
    <property type="entry name" value="Vacuolar protein sorting-associated protein 26A"/>
    <property type="match status" value="1"/>
</dbReference>
<proteinExistence type="inferred from homology"/>
<name>A0A7R9HP19_9NEOP</name>
<organism evidence="7">
    <name type="scientific">Timema monikensis</name>
    <dbReference type="NCBI Taxonomy" id="170555"/>
    <lineage>
        <taxon>Eukaryota</taxon>
        <taxon>Metazoa</taxon>
        <taxon>Ecdysozoa</taxon>
        <taxon>Arthropoda</taxon>
        <taxon>Hexapoda</taxon>
        <taxon>Insecta</taxon>
        <taxon>Pterygota</taxon>
        <taxon>Neoptera</taxon>
        <taxon>Polyneoptera</taxon>
        <taxon>Phasmatodea</taxon>
        <taxon>Timematodea</taxon>
        <taxon>Timematoidea</taxon>
        <taxon>Timematidae</taxon>
        <taxon>Timema</taxon>
    </lineage>
</organism>
<dbReference type="SUPFAM" id="SSF81296">
    <property type="entry name" value="E set domains"/>
    <property type="match status" value="1"/>
</dbReference>
<reference evidence="7" key="1">
    <citation type="submission" date="2020-11" db="EMBL/GenBank/DDBJ databases">
        <authorList>
            <person name="Tran Van P."/>
        </authorList>
    </citation>
    <scope>NUCLEOTIDE SEQUENCE</scope>
</reference>
<evidence type="ECO:0000256" key="4">
    <source>
        <dbReference type="ARBA" id="ARBA00073024"/>
    </source>
</evidence>
<feature type="compositionally biased region" description="Polar residues" evidence="6">
    <location>
        <begin position="412"/>
        <end position="422"/>
    </location>
</feature>
<protein>
    <recommendedName>
        <fullName evidence="4">Vacuolar protein sorting-associated protein 26</fullName>
    </recommendedName>
    <alternativeName>
        <fullName evidence="5">VPS26 protein homolog</fullName>
    </alternativeName>
</protein>
<feature type="compositionally biased region" description="Basic and acidic residues" evidence="6">
    <location>
        <begin position="431"/>
        <end position="450"/>
    </location>
</feature>
<accession>A0A7R9HP19</accession>
<evidence type="ECO:0000256" key="3">
    <source>
        <dbReference type="ARBA" id="ARBA00022927"/>
    </source>
</evidence>
<feature type="region of interest" description="Disordered" evidence="6">
    <location>
        <begin position="400"/>
        <end position="469"/>
    </location>
</feature>
<dbReference type="InterPro" id="IPR014752">
    <property type="entry name" value="Arrestin-like_C"/>
</dbReference>
<keyword evidence="2" id="KW-0813">Transport</keyword>
<dbReference type="InterPro" id="IPR014756">
    <property type="entry name" value="Ig_E-set"/>
</dbReference>
<dbReference type="AlphaFoldDB" id="A0A7R9HP19"/>
<comment type="similarity">
    <text evidence="1">Belongs to the VPS26 family.</text>
</comment>
<evidence type="ECO:0000256" key="5">
    <source>
        <dbReference type="ARBA" id="ARBA00083912"/>
    </source>
</evidence>
<dbReference type="Pfam" id="PF03643">
    <property type="entry name" value="Vps26"/>
    <property type="match status" value="1"/>
</dbReference>
<gene>
    <name evidence="7" type="ORF">TMSB3V08_LOCUS6720</name>
</gene>